<keyword evidence="20" id="KW-1185">Reference proteome</keyword>
<keyword evidence="8 17" id="KW-0808">Transferase</keyword>
<evidence type="ECO:0000256" key="7">
    <source>
        <dbReference type="ARBA" id="ARBA00022516"/>
    </source>
</evidence>
<evidence type="ECO:0000313" key="20">
    <source>
        <dbReference type="Proteomes" id="UP000651482"/>
    </source>
</evidence>
<dbReference type="PIRSF" id="PIRSF000847">
    <property type="entry name" value="Phos_ph_gly_syn"/>
    <property type="match status" value="1"/>
</dbReference>
<sequence>MNLPNKLTLFRILLVPFFVVVLLLGEQIPHSWLIAFVIFSVASYTDHLDGMLARKNGQITDFGKFMDPLADKILVVSALVCFVDLGVMPAWCVIMVIAREFMVTSVRLVAAGKGTVVAANFWGKLKTVSQITTILTVMLLQYFGELAAMGNSLGALTEKTAIDTVYPVISTVMTLLMTLLSVFSGVVYVKQNWALIKTAK</sequence>
<evidence type="ECO:0000256" key="4">
    <source>
        <dbReference type="ARBA" id="ARBA00010441"/>
    </source>
</evidence>
<evidence type="ECO:0000256" key="16">
    <source>
        <dbReference type="NCBIfam" id="TIGR00560"/>
    </source>
</evidence>
<keyword evidence="13" id="KW-0594">Phospholipid biosynthesis</keyword>
<accession>A0A926D8K4</accession>
<keyword evidence="11" id="KW-0443">Lipid metabolism</keyword>
<dbReference type="InterPro" id="IPR048254">
    <property type="entry name" value="CDP_ALCOHOL_P_TRANSF_CS"/>
</dbReference>
<dbReference type="GO" id="GO:0046474">
    <property type="term" value="P:glycerophospholipid biosynthetic process"/>
    <property type="evidence" value="ECO:0007669"/>
    <property type="project" value="TreeGrafter"/>
</dbReference>
<evidence type="ECO:0000256" key="18">
    <source>
        <dbReference type="SAM" id="Phobius"/>
    </source>
</evidence>
<comment type="similarity">
    <text evidence="4 17">Belongs to the CDP-alcohol phosphatidyltransferase class-I family.</text>
</comment>
<evidence type="ECO:0000256" key="14">
    <source>
        <dbReference type="ARBA" id="ARBA00023264"/>
    </source>
</evidence>
<dbReference type="EMBL" id="JACRSN010000008">
    <property type="protein sequence ID" value="MBC8533768.1"/>
    <property type="molecule type" value="Genomic_DNA"/>
</dbReference>
<feature type="transmembrane region" description="Helical" evidence="18">
    <location>
        <begin position="165"/>
        <end position="189"/>
    </location>
</feature>
<evidence type="ECO:0000256" key="17">
    <source>
        <dbReference type="RuleBase" id="RU003750"/>
    </source>
</evidence>
<gene>
    <name evidence="19" type="primary">pgsA</name>
    <name evidence="19" type="ORF">IAG03_07070</name>
</gene>
<comment type="pathway">
    <text evidence="3">Phospholipid metabolism; phosphatidylglycerol biosynthesis; phosphatidylglycerol from CDP-diacylglycerol: step 1/2.</text>
</comment>
<evidence type="ECO:0000256" key="3">
    <source>
        <dbReference type="ARBA" id="ARBA00005042"/>
    </source>
</evidence>
<evidence type="ECO:0000256" key="8">
    <source>
        <dbReference type="ARBA" id="ARBA00022679"/>
    </source>
</evidence>
<keyword evidence="7" id="KW-0444">Lipid biosynthesis</keyword>
<comment type="function">
    <text evidence="1">This protein catalyzes the committed step to the synthesis of the acidic phospholipids.</text>
</comment>
<dbReference type="AlphaFoldDB" id="A0A926D8K4"/>
<evidence type="ECO:0000256" key="5">
    <source>
        <dbReference type="ARBA" id="ARBA00013170"/>
    </source>
</evidence>
<reference evidence="19" key="1">
    <citation type="submission" date="2020-08" db="EMBL/GenBank/DDBJ databases">
        <title>Genome public.</title>
        <authorList>
            <person name="Liu C."/>
            <person name="Sun Q."/>
        </authorList>
    </citation>
    <scope>NUCLEOTIDE SEQUENCE</scope>
    <source>
        <strain evidence="19">NSJ-40</strain>
    </source>
</reference>
<evidence type="ECO:0000256" key="10">
    <source>
        <dbReference type="ARBA" id="ARBA00022989"/>
    </source>
</evidence>
<protein>
    <recommendedName>
        <fullName evidence="6 16">CDP-diacylglycerol--glycerol-3-phosphate 3-phosphatidyltransferase</fullName>
        <ecNumber evidence="5 16">2.7.8.5</ecNumber>
    </recommendedName>
</protein>
<evidence type="ECO:0000313" key="19">
    <source>
        <dbReference type="EMBL" id="MBC8533768.1"/>
    </source>
</evidence>
<dbReference type="InterPro" id="IPR050324">
    <property type="entry name" value="CDP-alcohol_PTase-I"/>
</dbReference>
<evidence type="ECO:0000256" key="13">
    <source>
        <dbReference type="ARBA" id="ARBA00023209"/>
    </source>
</evidence>
<comment type="subcellular location">
    <subcellularLocation>
        <location evidence="2">Membrane</location>
        <topology evidence="2">Multi-pass membrane protein</topology>
    </subcellularLocation>
</comment>
<keyword evidence="10 18" id="KW-1133">Transmembrane helix</keyword>
<dbReference type="Gene3D" id="1.20.120.1760">
    <property type="match status" value="1"/>
</dbReference>
<dbReference type="Proteomes" id="UP000651482">
    <property type="component" value="Unassembled WGS sequence"/>
</dbReference>
<dbReference type="GO" id="GO:0008444">
    <property type="term" value="F:CDP-diacylglycerol-glycerol-3-phosphate 3-phosphatidyltransferase activity"/>
    <property type="evidence" value="ECO:0007669"/>
    <property type="project" value="UniProtKB-UniRule"/>
</dbReference>
<dbReference type="GO" id="GO:0016020">
    <property type="term" value="C:membrane"/>
    <property type="evidence" value="ECO:0007669"/>
    <property type="project" value="UniProtKB-SubCell"/>
</dbReference>
<dbReference type="InterPro" id="IPR043130">
    <property type="entry name" value="CDP-OH_PTrfase_TM_dom"/>
</dbReference>
<evidence type="ECO:0000256" key="1">
    <source>
        <dbReference type="ARBA" id="ARBA00003973"/>
    </source>
</evidence>
<dbReference type="PANTHER" id="PTHR14269">
    <property type="entry name" value="CDP-DIACYLGLYCEROL--GLYCEROL-3-PHOSPHATE 3-PHOSPHATIDYLTRANSFERASE-RELATED"/>
    <property type="match status" value="1"/>
</dbReference>
<feature type="transmembrane region" description="Helical" evidence="18">
    <location>
        <begin position="134"/>
        <end position="153"/>
    </location>
</feature>
<organism evidence="19 20">
    <name type="scientific">Yeguia hominis</name>
    <dbReference type="NCBI Taxonomy" id="2763662"/>
    <lineage>
        <taxon>Bacteria</taxon>
        <taxon>Bacillati</taxon>
        <taxon>Bacillota</taxon>
        <taxon>Clostridia</taxon>
        <taxon>Eubacteriales</taxon>
        <taxon>Yeguiaceae</taxon>
        <taxon>Yeguia</taxon>
    </lineage>
</organism>
<dbReference type="NCBIfam" id="TIGR00560">
    <property type="entry name" value="pgsA"/>
    <property type="match status" value="1"/>
</dbReference>
<dbReference type="PANTHER" id="PTHR14269:SF62">
    <property type="entry name" value="CDP-DIACYLGLYCEROL--GLYCEROL-3-PHOSPHATE 3-PHOSPHATIDYLTRANSFERASE 1, CHLOROPLASTIC"/>
    <property type="match status" value="1"/>
</dbReference>
<evidence type="ECO:0000256" key="11">
    <source>
        <dbReference type="ARBA" id="ARBA00023098"/>
    </source>
</evidence>
<proteinExistence type="inferred from homology"/>
<feature type="transmembrane region" description="Helical" evidence="18">
    <location>
        <begin position="7"/>
        <end position="25"/>
    </location>
</feature>
<evidence type="ECO:0000256" key="9">
    <source>
        <dbReference type="ARBA" id="ARBA00022692"/>
    </source>
</evidence>
<dbReference type="RefSeq" id="WP_249319419.1">
    <property type="nucleotide sequence ID" value="NZ_JACRSN010000008.1"/>
</dbReference>
<evidence type="ECO:0000256" key="15">
    <source>
        <dbReference type="ARBA" id="ARBA00048586"/>
    </source>
</evidence>
<comment type="catalytic activity">
    <reaction evidence="15">
        <text>a CDP-1,2-diacyl-sn-glycerol + sn-glycerol 3-phosphate = a 1,2-diacyl-sn-glycero-3-phospho-(1'-sn-glycero-3'-phosphate) + CMP + H(+)</text>
        <dbReference type="Rhea" id="RHEA:12593"/>
        <dbReference type="ChEBI" id="CHEBI:15378"/>
        <dbReference type="ChEBI" id="CHEBI:57597"/>
        <dbReference type="ChEBI" id="CHEBI:58332"/>
        <dbReference type="ChEBI" id="CHEBI:60110"/>
        <dbReference type="ChEBI" id="CHEBI:60377"/>
        <dbReference type="EC" id="2.7.8.5"/>
    </reaction>
</comment>
<comment type="caution">
    <text evidence="19">The sequence shown here is derived from an EMBL/GenBank/DDBJ whole genome shotgun (WGS) entry which is preliminary data.</text>
</comment>
<evidence type="ECO:0000256" key="6">
    <source>
        <dbReference type="ARBA" id="ARBA00014944"/>
    </source>
</evidence>
<dbReference type="InterPro" id="IPR000462">
    <property type="entry name" value="CDP-OH_P_trans"/>
</dbReference>
<name>A0A926D8K4_9FIRM</name>
<feature type="transmembrane region" description="Helical" evidence="18">
    <location>
        <begin position="73"/>
        <end position="98"/>
    </location>
</feature>
<dbReference type="InterPro" id="IPR004570">
    <property type="entry name" value="Phosphatidylglycerol_P_synth"/>
</dbReference>
<evidence type="ECO:0000256" key="2">
    <source>
        <dbReference type="ARBA" id="ARBA00004141"/>
    </source>
</evidence>
<keyword evidence="9 18" id="KW-0812">Transmembrane</keyword>
<evidence type="ECO:0000256" key="12">
    <source>
        <dbReference type="ARBA" id="ARBA00023136"/>
    </source>
</evidence>
<dbReference type="PROSITE" id="PS00379">
    <property type="entry name" value="CDP_ALCOHOL_P_TRANSF"/>
    <property type="match status" value="1"/>
</dbReference>
<keyword evidence="12 18" id="KW-0472">Membrane</keyword>
<dbReference type="Pfam" id="PF01066">
    <property type="entry name" value="CDP-OH_P_transf"/>
    <property type="match status" value="1"/>
</dbReference>
<keyword evidence="14" id="KW-1208">Phospholipid metabolism</keyword>
<dbReference type="EC" id="2.7.8.5" evidence="5 16"/>